<proteinExistence type="predicted"/>
<evidence type="ECO:0000313" key="1">
    <source>
        <dbReference type="EMBL" id="KAH7423607.1"/>
    </source>
</evidence>
<accession>A0A8T2TJT3</accession>
<dbReference type="AlphaFoldDB" id="A0A8T2TJT3"/>
<name>A0A8T2TJT3_CERRI</name>
<organism evidence="1 2">
    <name type="scientific">Ceratopteris richardii</name>
    <name type="common">Triangle waterfern</name>
    <dbReference type="NCBI Taxonomy" id="49495"/>
    <lineage>
        <taxon>Eukaryota</taxon>
        <taxon>Viridiplantae</taxon>
        <taxon>Streptophyta</taxon>
        <taxon>Embryophyta</taxon>
        <taxon>Tracheophyta</taxon>
        <taxon>Polypodiopsida</taxon>
        <taxon>Polypodiidae</taxon>
        <taxon>Polypodiales</taxon>
        <taxon>Pteridineae</taxon>
        <taxon>Pteridaceae</taxon>
        <taxon>Parkerioideae</taxon>
        <taxon>Ceratopteris</taxon>
    </lineage>
</organism>
<gene>
    <name evidence="1" type="ORF">KP509_12G063700</name>
</gene>
<dbReference type="EMBL" id="CM035417">
    <property type="protein sequence ID" value="KAH7423607.1"/>
    <property type="molecule type" value="Genomic_DNA"/>
</dbReference>
<sequence length="120" mass="13465">MFGPCLNFQSGHCSNVLWLSFYVGNKHCNRKGVDGTTPGPQSHAAVFVAPTFGQCSVHDTLLPQLHHLLLPYHMPHVLAPRVSRISIFLVCSVSMFAPKKFPMSHRLQVILWMRSNINVN</sequence>
<dbReference type="Proteomes" id="UP000825935">
    <property type="component" value="Chromosome 12"/>
</dbReference>
<keyword evidence="2" id="KW-1185">Reference proteome</keyword>
<protein>
    <submittedName>
        <fullName evidence="1">Uncharacterized protein</fullName>
    </submittedName>
</protein>
<comment type="caution">
    <text evidence="1">The sequence shown here is derived from an EMBL/GenBank/DDBJ whole genome shotgun (WGS) entry which is preliminary data.</text>
</comment>
<reference evidence="1" key="1">
    <citation type="submission" date="2021-08" db="EMBL/GenBank/DDBJ databases">
        <title>WGS assembly of Ceratopteris richardii.</title>
        <authorList>
            <person name="Marchant D.B."/>
            <person name="Chen G."/>
            <person name="Jenkins J."/>
            <person name="Shu S."/>
            <person name="Leebens-Mack J."/>
            <person name="Grimwood J."/>
            <person name="Schmutz J."/>
            <person name="Soltis P."/>
            <person name="Soltis D."/>
            <person name="Chen Z.-H."/>
        </authorList>
    </citation>
    <scope>NUCLEOTIDE SEQUENCE</scope>
    <source>
        <strain evidence="1">Whitten #5841</strain>
        <tissue evidence="1">Leaf</tissue>
    </source>
</reference>
<evidence type="ECO:0000313" key="2">
    <source>
        <dbReference type="Proteomes" id="UP000825935"/>
    </source>
</evidence>